<dbReference type="KEGG" id="schv:BRCON_0302"/>
<dbReference type="Gene3D" id="3.30.70.1140">
    <property type="entry name" value="Phospho-2-dehydro-3-deoxyheptonate aldolase, domain 1"/>
    <property type="match status" value="1"/>
</dbReference>
<reference evidence="4 5" key="1">
    <citation type="submission" date="2018-05" db="EMBL/GenBank/DDBJ databases">
        <title>A metagenomic window into the 2 km-deep terrestrial subsurface aquifer revealed taxonomically and functionally diverse microbial community comprising novel uncultured bacterial lineages.</title>
        <authorList>
            <person name="Kadnikov V.V."/>
            <person name="Mardanov A.V."/>
            <person name="Beletsky A.V."/>
            <person name="Banks D."/>
            <person name="Pimenov N.V."/>
            <person name="Frank Y.A."/>
            <person name="Karnachuk O.V."/>
            <person name="Ravin N.V."/>
        </authorList>
    </citation>
    <scope>NUCLEOTIDE SEQUENCE [LARGE SCALE GENOMIC DNA]</scope>
    <source>
        <strain evidence="4">BY</strain>
    </source>
</reference>
<feature type="domain" description="DAHP synthase ferredoxin-like" evidence="3">
    <location>
        <begin position="1"/>
        <end position="66"/>
    </location>
</feature>
<dbReference type="Proteomes" id="UP000262583">
    <property type="component" value="Chromosome"/>
</dbReference>
<protein>
    <submittedName>
        <fullName evidence="4">2-keto-3-deoxy-D-arabino-heptulosonate-7-phosphate synthase I beta</fullName>
    </submittedName>
</protein>
<evidence type="ECO:0000259" key="2">
    <source>
        <dbReference type="Pfam" id="PF00793"/>
    </source>
</evidence>
<dbReference type="InterPro" id="IPR052899">
    <property type="entry name" value="Class-I_DAHP_synthase"/>
</dbReference>
<dbReference type="GO" id="GO:0016832">
    <property type="term" value="F:aldehyde-lyase activity"/>
    <property type="evidence" value="ECO:0007669"/>
    <property type="project" value="InterPro"/>
</dbReference>
<dbReference type="Gene3D" id="3.20.20.70">
    <property type="entry name" value="Aldolase class I"/>
    <property type="match status" value="1"/>
</dbReference>
<dbReference type="InterPro" id="IPR006268">
    <property type="entry name" value="DAHP_syn_2"/>
</dbReference>
<dbReference type="NCBIfam" id="NF006421">
    <property type="entry name" value="PRK08673.1"/>
    <property type="match status" value="1"/>
</dbReference>
<evidence type="ECO:0000313" key="5">
    <source>
        <dbReference type="Proteomes" id="UP000262583"/>
    </source>
</evidence>
<evidence type="ECO:0000259" key="3">
    <source>
        <dbReference type="Pfam" id="PF18152"/>
    </source>
</evidence>
<keyword evidence="1" id="KW-0808">Transferase</keyword>
<name>A0A2Z4Y282_SUMC1</name>
<dbReference type="InterPro" id="IPR041071">
    <property type="entry name" value="DAHP_snth_FXD"/>
</dbReference>
<evidence type="ECO:0000256" key="1">
    <source>
        <dbReference type="ARBA" id="ARBA00022679"/>
    </source>
</evidence>
<proteinExistence type="predicted"/>
<dbReference type="Pfam" id="PF18152">
    <property type="entry name" value="DAHP_snth_FXD"/>
    <property type="match status" value="1"/>
</dbReference>
<dbReference type="EMBL" id="CP030759">
    <property type="protein sequence ID" value="AXA35079.1"/>
    <property type="molecule type" value="Genomic_DNA"/>
</dbReference>
<organism evidence="4 5">
    <name type="scientific">Sumerlaea chitinivorans</name>
    <dbReference type="NCBI Taxonomy" id="2250252"/>
    <lineage>
        <taxon>Bacteria</taxon>
        <taxon>Candidatus Sumerlaeota</taxon>
        <taxon>Candidatus Sumerlaeia</taxon>
        <taxon>Candidatus Sumerlaeales</taxon>
        <taxon>Candidatus Sumerlaeaceae</taxon>
        <taxon>Candidatus Sumerlaea</taxon>
    </lineage>
</organism>
<dbReference type="AlphaFoldDB" id="A0A2Z4Y282"/>
<dbReference type="NCBIfam" id="TIGR01361">
    <property type="entry name" value="DAHP_synth_Bsub"/>
    <property type="match status" value="1"/>
</dbReference>
<gene>
    <name evidence="4" type="ORF">BRCON_0302</name>
</gene>
<dbReference type="NCBIfam" id="NF009239">
    <property type="entry name" value="PRK12595.1"/>
    <property type="match status" value="1"/>
</dbReference>
<dbReference type="SUPFAM" id="SSF51569">
    <property type="entry name" value="Aldolase"/>
    <property type="match status" value="1"/>
</dbReference>
<dbReference type="GO" id="GO:0009073">
    <property type="term" value="P:aromatic amino acid family biosynthetic process"/>
    <property type="evidence" value="ECO:0007669"/>
    <property type="project" value="InterPro"/>
</dbReference>
<feature type="domain" description="DAHP synthetase I/KDSA" evidence="2">
    <location>
        <begin position="82"/>
        <end position="323"/>
    </location>
</feature>
<accession>A0A2Z4Y282</accession>
<dbReference type="GO" id="GO:0016740">
    <property type="term" value="F:transferase activity"/>
    <property type="evidence" value="ECO:0007669"/>
    <property type="project" value="UniProtKB-KW"/>
</dbReference>
<dbReference type="InterPro" id="IPR013785">
    <property type="entry name" value="Aldolase_TIM"/>
</dbReference>
<dbReference type="Pfam" id="PF00793">
    <property type="entry name" value="DAHP_synth_1"/>
    <property type="match status" value="1"/>
</dbReference>
<evidence type="ECO:0000313" key="4">
    <source>
        <dbReference type="EMBL" id="AXA35079.1"/>
    </source>
</evidence>
<dbReference type="InterPro" id="IPR006218">
    <property type="entry name" value="DAHP1/KDSA"/>
</dbReference>
<dbReference type="PANTHER" id="PTHR43018:SF2">
    <property type="entry name" value="PHOSPHO-2-DEHYDRO-3-DEOXYHEPTONATE ALDOLASE"/>
    <property type="match status" value="1"/>
</dbReference>
<dbReference type="PANTHER" id="PTHR43018">
    <property type="entry name" value="PHOSPHO-2-DEHYDRO-3-DEOXYHEPTONATE ALDOLASE"/>
    <property type="match status" value="1"/>
</dbReference>
<sequence>MIIVLKPDATEEQLQHLVDIITEKGLRAHISRGVERTVVGCIGDETKIQDIPFLAIPGVESAMPIVEPYKLASRTFRPEKTKIRINDIVIGGNEVVIVAGPCSVEPNNTLFETARAVKAAGAKILRGGAFKPRTSPYDFCGLGEEGLRMLDQARQETGLAIVTEVMDTREVELVYRYADAFQIGARNSQNFNLLREVGKYDKPVFLKRGMSMTIKELLMSAEYIISQGNPNVILVERGIRTFETATRNTLDIAAVPVLHEKTHLPVFVDPSHAAGDWRYVTALACAAVACGADGLMVEVHPNPERAFSDGAQSLKFEKFDQLMNSIRPIAQAIGRAIQPAQS</sequence>